<dbReference type="AlphaFoldDB" id="A0AAD1SCG0"/>
<protein>
    <submittedName>
        <fullName evidence="1">Uncharacterized protein</fullName>
    </submittedName>
</protein>
<organism evidence="1 2">
    <name type="scientific">Pelobates cultripes</name>
    <name type="common">Western spadefoot toad</name>
    <dbReference type="NCBI Taxonomy" id="61616"/>
    <lineage>
        <taxon>Eukaryota</taxon>
        <taxon>Metazoa</taxon>
        <taxon>Chordata</taxon>
        <taxon>Craniata</taxon>
        <taxon>Vertebrata</taxon>
        <taxon>Euteleostomi</taxon>
        <taxon>Amphibia</taxon>
        <taxon>Batrachia</taxon>
        <taxon>Anura</taxon>
        <taxon>Pelobatoidea</taxon>
        <taxon>Pelobatidae</taxon>
        <taxon>Pelobates</taxon>
    </lineage>
</organism>
<dbReference type="EMBL" id="OW240916">
    <property type="protein sequence ID" value="CAH2295551.1"/>
    <property type="molecule type" value="Genomic_DNA"/>
</dbReference>
<gene>
    <name evidence="1" type="ORF">PECUL_23A026384</name>
</gene>
<reference evidence="1" key="1">
    <citation type="submission" date="2022-03" db="EMBL/GenBank/DDBJ databases">
        <authorList>
            <person name="Alioto T."/>
            <person name="Alioto T."/>
            <person name="Gomez Garrido J."/>
        </authorList>
    </citation>
    <scope>NUCLEOTIDE SEQUENCE</scope>
</reference>
<evidence type="ECO:0000313" key="2">
    <source>
        <dbReference type="Proteomes" id="UP001295444"/>
    </source>
</evidence>
<evidence type="ECO:0000313" key="1">
    <source>
        <dbReference type="EMBL" id="CAH2295551.1"/>
    </source>
</evidence>
<dbReference type="Proteomes" id="UP001295444">
    <property type="component" value="Chromosome 05"/>
</dbReference>
<keyword evidence="2" id="KW-1185">Reference proteome</keyword>
<proteinExistence type="predicted"/>
<accession>A0AAD1SCG0</accession>
<sequence>MIPPLLPAVRAARRMRGFESRRDTKDERLRGGGSTELTFSPGVCVESATHSLNQQRLLLAFSSVSFVSECNRVVILQVPARS</sequence>
<name>A0AAD1SCG0_PELCU</name>